<evidence type="ECO:0000256" key="8">
    <source>
        <dbReference type="HAMAP-Rule" id="MF_00140"/>
    </source>
</evidence>
<keyword evidence="2 8" id="KW-0436">Ligase</keyword>
<evidence type="ECO:0000256" key="7">
    <source>
        <dbReference type="ARBA" id="ARBA00049929"/>
    </source>
</evidence>
<reference evidence="10" key="2">
    <citation type="journal article" date="2021" name="PeerJ">
        <title>Extensive microbial diversity within the chicken gut microbiome revealed by metagenomics and culture.</title>
        <authorList>
            <person name="Gilroy R."/>
            <person name="Ravi A."/>
            <person name="Getino M."/>
            <person name="Pursley I."/>
            <person name="Horton D.L."/>
            <person name="Alikhan N.F."/>
            <person name="Baker D."/>
            <person name="Gharbi K."/>
            <person name="Hall N."/>
            <person name="Watson M."/>
            <person name="Adriaenssens E.M."/>
            <person name="Foster-Nyarko E."/>
            <person name="Jarju S."/>
            <person name="Secka A."/>
            <person name="Antonio M."/>
            <person name="Oren A."/>
            <person name="Chaudhuri R.R."/>
            <person name="La Ragione R."/>
            <person name="Hildebrand F."/>
            <person name="Pallen M.J."/>
        </authorList>
    </citation>
    <scope>NUCLEOTIDE SEQUENCE</scope>
    <source>
        <strain evidence="10">9366</strain>
    </source>
</reference>
<comment type="catalytic activity">
    <reaction evidence="7 8">
        <text>tRNA(Trp) + L-tryptophan + ATP = L-tryptophyl-tRNA(Trp) + AMP + diphosphate + H(+)</text>
        <dbReference type="Rhea" id="RHEA:24080"/>
        <dbReference type="Rhea" id="RHEA-COMP:9671"/>
        <dbReference type="Rhea" id="RHEA-COMP:9705"/>
        <dbReference type="ChEBI" id="CHEBI:15378"/>
        <dbReference type="ChEBI" id="CHEBI:30616"/>
        <dbReference type="ChEBI" id="CHEBI:33019"/>
        <dbReference type="ChEBI" id="CHEBI:57912"/>
        <dbReference type="ChEBI" id="CHEBI:78442"/>
        <dbReference type="ChEBI" id="CHEBI:78535"/>
        <dbReference type="ChEBI" id="CHEBI:456215"/>
        <dbReference type="EC" id="6.1.1.2"/>
    </reaction>
</comment>
<dbReference type="AlphaFoldDB" id="A0A9D1MME4"/>
<comment type="caution">
    <text evidence="8">Lacks conserved residue(s) required for the propagation of feature annotation.</text>
</comment>
<dbReference type="PRINTS" id="PR01039">
    <property type="entry name" value="TRNASYNTHTRP"/>
</dbReference>
<feature type="binding site" evidence="8">
    <location>
        <begin position="196"/>
        <end position="200"/>
    </location>
    <ligand>
        <name>ATP</name>
        <dbReference type="ChEBI" id="CHEBI:30616"/>
    </ligand>
</feature>
<dbReference type="InterPro" id="IPR014729">
    <property type="entry name" value="Rossmann-like_a/b/a_fold"/>
</dbReference>
<dbReference type="HAMAP" id="MF_00140_B">
    <property type="entry name" value="Trp_tRNA_synth_B"/>
    <property type="match status" value="1"/>
</dbReference>
<dbReference type="GO" id="GO:0006436">
    <property type="term" value="P:tryptophanyl-tRNA aminoacylation"/>
    <property type="evidence" value="ECO:0007669"/>
    <property type="project" value="UniProtKB-UniRule"/>
</dbReference>
<feature type="binding site" evidence="8">
    <location>
        <position position="136"/>
    </location>
    <ligand>
        <name>L-tryptophan</name>
        <dbReference type="ChEBI" id="CHEBI:57912"/>
    </ligand>
</feature>
<organism evidence="10 11">
    <name type="scientific">Candidatus Caccalectryoclostridium excrementigallinarum</name>
    <dbReference type="NCBI Taxonomy" id="2840710"/>
    <lineage>
        <taxon>Bacteria</taxon>
        <taxon>Bacillati</taxon>
        <taxon>Bacillota</taxon>
        <taxon>Clostridia</taxon>
        <taxon>Christensenellales</taxon>
        <taxon>Christensenellaceae</taxon>
        <taxon>Christensenellaceae incertae sedis</taxon>
        <taxon>Candidatus Caccalectryoclostridium</taxon>
    </lineage>
</organism>
<evidence type="ECO:0000313" key="11">
    <source>
        <dbReference type="Proteomes" id="UP000824145"/>
    </source>
</evidence>
<dbReference type="GO" id="GO:0005524">
    <property type="term" value="F:ATP binding"/>
    <property type="evidence" value="ECO:0007669"/>
    <property type="project" value="UniProtKB-UniRule"/>
</dbReference>
<keyword evidence="6 8" id="KW-0030">Aminoacyl-tRNA synthetase</keyword>
<evidence type="ECO:0000256" key="6">
    <source>
        <dbReference type="ARBA" id="ARBA00023146"/>
    </source>
</evidence>
<gene>
    <name evidence="8 10" type="primary">trpS</name>
    <name evidence="10" type="ORF">IAB07_04020</name>
</gene>
<dbReference type="SUPFAM" id="SSF52374">
    <property type="entry name" value="Nucleotidylyl transferase"/>
    <property type="match status" value="1"/>
</dbReference>
<feature type="binding site" evidence="8">
    <location>
        <begin position="10"/>
        <end position="12"/>
    </location>
    <ligand>
        <name>ATP</name>
        <dbReference type="ChEBI" id="CHEBI:30616"/>
    </ligand>
</feature>
<reference evidence="10" key="1">
    <citation type="submission" date="2020-10" db="EMBL/GenBank/DDBJ databases">
        <authorList>
            <person name="Gilroy R."/>
        </authorList>
    </citation>
    <scope>NUCLEOTIDE SEQUENCE</scope>
    <source>
        <strain evidence="10">9366</strain>
    </source>
</reference>
<comment type="function">
    <text evidence="8">Catalyzes the attachment of tryptophan to tRNA(Trp).</text>
</comment>
<evidence type="ECO:0000256" key="3">
    <source>
        <dbReference type="ARBA" id="ARBA00022741"/>
    </source>
</evidence>
<dbReference type="InterPro" id="IPR024109">
    <property type="entry name" value="Trp-tRNA-ligase_bac-type"/>
</dbReference>
<protein>
    <recommendedName>
        <fullName evidence="8">Tryptophan--tRNA ligase</fullName>
        <ecNumber evidence="8">6.1.1.2</ecNumber>
    </recommendedName>
    <alternativeName>
        <fullName evidence="8">Tryptophanyl-tRNA synthetase</fullName>
        <shortName evidence="8">TrpRS</shortName>
    </alternativeName>
</protein>
<evidence type="ECO:0000256" key="2">
    <source>
        <dbReference type="ARBA" id="ARBA00022598"/>
    </source>
</evidence>
<sequence>MKKVVYSAVQPTSQLTLGNYLGAVNNWLKLQQDESKERIFAVADLHSLTIRREAREVRENTLSLLAQFLAFGLDEKRNIIYVQSHVPAHTQLAWILNCYTYVGEMSRMTQFKDKSAKHADNVNMGLMDYPVLMAADILLYDTDLVPVGVDQVQHLEIARDIAIRFNNIYGETFKVPEALLGRAGAKIMSLTDPTAKMSKSDPNPMGRINVLDSEADIVKKFKRAVTDSESVIAYDPEKKPGVSNLLAILAAAKGTIPEQEAGECEGLMYGHLKLRAAEAVSAMLRPVRERYEALIKDEGYLLEVAREGAEKAAAIAEKTLKRAGAAVGLLQG</sequence>
<feature type="binding site" evidence="8">
    <location>
        <begin position="18"/>
        <end position="19"/>
    </location>
    <ligand>
        <name>ATP</name>
        <dbReference type="ChEBI" id="CHEBI:30616"/>
    </ligand>
</feature>
<name>A0A9D1MME4_9FIRM</name>
<comment type="caution">
    <text evidence="10">The sequence shown here is derived from an EMBL/GenBank/DDBJ whole genome shotgun (WGS) entry which is preliminary data.</text>
</comment>
<dbReference type="GO" id="GO:0005829">
    <property type="term" value="C:cytosol"/>
    <property type="evidence" value="ECO:0007669"/>
    <property type="project" value="TreeGrafter"/>
</dbReference>
<dbReference type="InterPro" id="IPR002306">
    <property type="entry name" value="Trp-tRNA-ligase"/>
</dbReference>
<feature type="short sequence motif" description="'KMSKS' region" evidence="8">
    <location>
        <begin position="196"/>
        <end position="200"/>
    </location>
</feature>
<feature type="binding site" evidence="8">
    <location>
        <begin position="148"/>
        <end position="150"/>
    </location>
    <ligand>
        <name>ATP</name>
        <dbReference type="ChEBI" id="CHEBI:30616"/>
    </ligand>
</feature>
<dbReference type="GO" id="GO:0004830">
    <property type="term" value="F:tryptophan-tRNA ligase activity"/>
    <property type="evidence" value="ECO:0007669"/>
    <property type="project" value="UniProtKB-UniRule"/>
</dbReference>
<dbReference type="Pfam" id="PF00579">
    <property type="entry name" value="tRNA-synt_1b"/>
    <property type="match status" value="1"/>
</dbReference>
<accession>A0A9D1MME4</accession>
<proteinExistence type="inferred from homology"/>
<evidence type="ECO:0000256" key="1">
    <source>
        <dbReference type="ARBA" id="ARBA00005594"/>
    </source>
</evidence>
<keyword evidence="5 8" id="KW-0648">Protein biosynthesis</keyword>
<keyword evidence="3 8" id="KW-0547">Nucleotide-binding</keyword>
<dbReference type="NCBIfam" id="TIGR00233">
    <property type="entry name" value="trpS"/>
    <property type="match status" value="1"/>
</dbReference>
<comment type="subunit">
    <text evidence="8">Homodimer.</text>
</comment>
<evidence type="ECO:0000256" key="5">
    <source>
        <dbReference type="ARBA" id="ARBA00022917"/>
    </source>
</evidence>
<dbReference type="Gene3D" id="1.10.240.10">
    <property type="entry name" value="Tyrosyl-Transfer RNA Synthetase"/>
    <property type="match status" value="1"/>
</dbReference>
<dbReference type="Gene3D" id="3.40.50.620">
    <property type="entry name" value="HUPs"/>
    <property type="match status" value="1"/>
</dbReference>
<evidence type="ECO:0000313" key="10">
    <source>
        <dbReference type="EMBL" id="HIU62919.1"/>
    </source>
</evidence>
<dbReference type="PANTHER" id="PTHR43766:SF1">
    <property type="entry name" value="TRYPTOPHAN--TRNA LIGASE, MITOCHONDRIAL"/>
    <property type="match status" value="1"/>
</dbReference>
<dbReference type="CDD" id="cd00806">
    <property type="entry name" value="TrpRS_core"/>
    <property type="match status" value="1"/>
</dbReference>
<feature type="binding site" evidence="8">
    <location>
        <position position="187"/>
    </location>
    <ligand>
        <name>ATP</name>
        <dbReference type="ChEBI" id="CHEBI:30616"/>
    </ligand>
</feature>
<dbReference type="FunFam" id="1.10.240.10:FF:000002">
    <property type="entry name" value="Tryptophan--tRNA ligase"/>
    <property type="match status" value="1"/>
</dbReference>
<evidence type="ECO:0000256" key="9">
    <source>
        <dbReference type="RuleBase" id="RU363036"/>
    </source>
</evidence>
<evidence type="ECO:0000256" key="4">
    <source>
        <dbReference type="ARBA" id="ARBA00022840"/>
    </source>
</evidence>
<dbReference type="EMBL" id="DVNJ01000020">
    <property type="protein sequence ID" value="HIU62919.1"/>
    <property type="molecule type" value="Genomic_DNA"/>
</dbReference>
<dbReference type="Proteomes" id="UP000824145">
    <property type="component" value="Unassembled WGS sequence"/>
</dbReference>
<keyword evidence="4 8" id="KW-0067">ATP-binding</keyword>
<comment type="similarity">
    <text evidence="1 8 9">Belongs to the class-I aminoacyl-tRNA synthetase family.</text>
</comment>
<dbReference type="InterPro" id="IPR050203">
    <property type="entry name" value="Trp-tRNA_synthetase"/>
</dbReference>
<dbReference type="PANTHER" id="PTHR43766">
    <property type="entry name" value="TRYPTOPHAN--TRNA LIGASE, MITOCHONDRIAL"/>
    <property type="match status" value="1"/>
</dbReference>
<comment type="subcellular location">
    <subcellularLocation>
        <location evidence="8">Cytoplasm</location>
    </subcellularLocation>
</comment>
<dbReference type="InterPro" id="IPR002305">
    <property type="entry name" value="aa-tRNA-synth_Ic"/>
</dbReference>
<dbReference type="EC" id="6.1.1.2" evidence="8"/>
<keyword evidence="8" id="KW-0963">Cytoplasm</keyword>